<dbReference type="PANTHER" id="PTHR11941:SF54">
    <property type="entry name" value="ENOYL-COA HYDRATASE, MITOCHONDRIAL"/>
    <property type="match status" value="1"/>
</dbReference>
<dbReference type="Gene3D" id="3.90.226.10">
    <property type="entry name" value="2-enoyl-CoA Hydratase, Chain A, domain 1"/>
    <property type="match status" value="1"/>
</dbReference>
<evidence type="ECO:0000313" key="4">
    <source>
        <dbReference type="Proteomes" id="UP000315344"/>
    </source>
</evidence>
<dbReference type="AlphaFoldDB" id="A0A533IBB7"/>
<dbReference type="GO" id="GO:0016829">
    <property type="term" value="F:lyase activity"/>
    <property type="evidence" value="ECO:0007669"/>
    <property type="project" value="UniProtKB-KW"/>
</dbReference>
<dbReference type="GO" id="GO:0006635">
    <property type="term" value="P:fatty acid beta-oxidation"/>
    <property type="evidence" value="ECO:0007669"/>
    <property type="project" value="TreeGrafter"/>
</dbReference>
<dbReference type="EMBL" id="VAFL01000002">
    <property type="protein sequence ID" value="TKW68061.1"/>
    <property type="molecule type" value="Genomic_DNA"/>
</dbReference>
<gene>
    <name evidence="3" type="ORF">DI616_02820</name>
</gene>
<keyword evidence="2" id="KW-0456">Lyase</keyword>
<dbReference type="Gene3D" id="1.10.12.10">
    <property type="entry name" value="Lyase 2-enoyl-coa Hydratase, Chain A, domain 2"/>
    <property type="match status" value="1"/>
</dbReference>
<dbReference type="InterPro" id="IPR029045">
    <property type="entry name" value="ClpP/crotonase-like_dom_sf"/>
</dbReference>
<dbReference type="PANTHER" id="PTHR11941">
    <property type="entry name" value="ENOYL-COA HYDRATASE-RELATED"/>
    <property type="match status" value="1"/>
</dbReference>
<dbReference type="Pfam" id="PF00378">
    <property type="entry name" value="ECH_1"/>
    <property type="match status" value="1"/>
</dbReference>
<proteinExistence type="inferred from homology"/>
<comment type="caution">
    <text evidence="3">The sequence shown here is derived from an EMBL/GenBank/DDBJ whole genome shotgun (WGS) entry which is preliminary data.</text>
</comment>
<evidence type="ECO:0000256" key="1">
    <source>
        <dbReference type="ARBA" id="ARBA00005254"/>
    </source>
</evidence>
<evidence type="ECO:0000313" key="3">
    <source>
        <dbReference type="EMBL" id="TKW68061.1"/>
    </source>
</evidence>
<name>A0A533IBB7_PARDE</name>
<dbReference type="SUPFAM" id="SSF52096">
    <property type="entry name" value="ClpP/crotonase"/>
    <property type="match status" value="1"/>
</dbReference>
<reference evidence="3 4" key="1">
    <citation type="journal article" date="2017" name="Nat. Commun.">
        <title>In situ click chemistry generation of cyclooxygenase-2 inhibitors.</title>
        <authorList>
            <person name="Bhardwaj A."/>
            <person name="Kaur J."/>
            <person name="Wuest M."/>
            <person name="Wuest F."/>
        </authorList>
    </citation>
    <scope>NUCLEOTIDE SEQUENCE [LARGE SCALE GENOMIC DNA]</scope>
    <source>
        <strain evidence="3">S2_012_000_R3_94</strain>
    </source>
</reference>
<dbReference type="InterPro" id="IPR001753">
    <property type="entry name" value="Enoyl-CoA_hydra/iso"/>
</dbReference>
<dbReference type="GO" id="GO:0016853">
    <property type="term" value="F:isomerase activity"/>
    <property type="evidence" value="ECO:0007669"/>
    <property type="project" value="UniProtKB-KW"/>
</dbReference>
<comment type="similarity">
    <text evidence="1">Belongs to the enoyl-CoA hydratase/isomerase family.</text>
</comment>
<organism evidence="3 4">
    <name type="scientific">Paracoccus denitrificans</name>
    <dbReference type="NCBI Taxonomy" id="266"/>
    <lineage>
        <taxon>Bacteria</taxon>
        <taxon>Pseudomonadati</taxon>
        <taxon>Pseudomonadota</taxon>
        <taxon>Alphaproteobacteria</taxon>
        <taxon>Rhodobacterales</taxon>
        <taxon>Paracoccaceae</taxon>
        <taxon>Paracoccus</taxon>
    </lineage>
</organism>
<accession>A0A533IBB7</accession>
<evidence type="ECO:0000256" key="2">
    <source>
        <dbReference type="ARBA" id="ARBA00023239"/>
    </source>
</evidence>
<dbReference type="Proteomes" id="UP000315344">
    <property type="component" value="Unassembled WGS sequence"/>
</dbReference>
<dbReference type="InterPro" id="IPR014748">
    <property type="entry name" value="Enoyl-CoA_hydra_C"/>
</dbReference>
<keyword evidence="3" id="KW-0413">Isomerase</keyword>
<protein>
    <submittedName>
        <fullName evidence="3">Enoyl-CoA hydratase/isomerase family protein</fullName>
    </submittedName>
</protein>
<sequence length="256" mass="27185">MSASLDLSVEGGIATLSLNNPDRLNAFTPDMLTQLETHCAMLERDPDIRCVILRGEGARAFCAGADIKAWAPLSPFDFARHWVREGHRIFDRLARLSKPVIGVIHAHAFGGGLELAACCDIRVMAPGATLALPESQVGIVPGWSGTQRLARLLPETMLKEMAIFGRRIGAERALNCGFVAEVADDPLAAAQDIAAKLLTTSPRATEVTKYMIHAGAGEDRAALIEALGSGMIGATDDKAEGVAAFAEKRKPAFPGT</sequence>
<dbReference type="CDD" id="cd06558">
    <property type="entry name" value="crotonase-like"/>
    <property type="match status" value="1"/>
</dbReference>